<dbReference type="RefSeq" id="WP_270042924.1">
    <property type="nucleotide sequence ID" value="NZ_JAPDOD010000026.1"/>
</dbReference>
<dbReference type="SFLD" id="SFLDS00003">
    <property type="entry name" value="Haloacid_Dehalogenase"/>
    <property type="match status" value="1"/>
</dbReference>
<comment type="similarity">
    <text evidence="2">Belongs to the HAD-like hydrolase superfamily. CbbY/CbbZ/Gph/YieH family.</text>
</comment>
<evidence type="ECO:0000256" key="8">
    <source>
        <dbReference type="ARBA" id="ARBA00044926"/>
    </source>
</evidence>
<evidence type="ECO:0000256" key="9">
    <source>
        <dbReference type="ARBA" id="ARBA00044968"/>
    </source>
</evidence>
<dbReference type="SFLD" id="SFLDG01129">
    <property type="entry name" value="C1.5:_HAD__Beta-PGM__Phosphata"/>
    <property type="match status" value="1"/>
</dbReference>
<gene>
    <name evidence="11" type="ORF">OM076_25620</name>
</gene>
<dbReference type="EMBL" id="JAPDOD010000026">
    <property type="protein sequence ID" value="MDA0163678.1"/>
    <property type="molecule type" value="Genomic_DNA"/>
</dbReference>
<evidence type="ECO:0000256" key="3">
    <source>
        <dbReference type="ARBA" id="ARBA00022553"/>
    </source>
</evidence>
<dbReference type="SUPFAM" id="SSF56784">
    <property type="entry name" value="HAD-like"/>
    <property type="match status" value="1"/>
</dbReference>
<dbReference type="InterPro" id="IPR023198">
    <property type="entry name" value="PGP-like_dom2"/>
</dbReference>
<dbReference type="GO" id="GO:0046872">
    <property type="term" value="F:metal ion binding"/>
    <property type="evidence" value="ECO:0007669"/>
    <property type="project" value="UniProtKB-KW"/>
</dbReference>
<dbReference type="Proteomes" id="UP001149140">
    <property type="component" value="Unassembled WGS sequence"/>
</dbReference>
<accession>A0A9X3S7S2</accession>
<dbReference type="EC" id="5.4.2.6" evidence="9"/>
<comment type="caution">
    <text evidence="11">The sequence shown here is derived from an EMBL/GenBank/DDBJ whole genome shotgun (WGS) entry which is preliminary data.</text>
</comment>
<dbReference type="InterPro" id="IPR023214">
    <property type="entry name" value="HAD_sf"/>
</dbReference>
<reference evidence="11" key="1">
    <citation type="submission" date="2022-10" db="EMBL/GenBank/DDBJ databases">
        <title>The WGS of Solirubrobacter ginsenosidimutans DSM 21036.</title>
        <authorList>
            <person name="Jiang Z."/>
        </authorList>
    </citation>
    <scope>NUCLEOTIDE SEQUENCE</scope>
    <source>
        <strain evidence="11">DSM 21036</strain>
    </source>
</reference>
<keyword evidence="12" id="KW-1185">Reference proteome</keyword>
<keyword evidence="11" id="KW-0378">Hydrolase</keyword>
<keyword evidence="3" id="KW-0597">Phosphoprotein</keyword>
<dbReference type="InterPro" id="IPR010976">
    <property type="entry name" value="B-phosphoglucomutase_hydrolase"/>
</dbReference>
<organism evidence="11 12">
    <name type="scientific">Solirubrobacter ginsenosidimutans</name>
    <dbReference type="NCBI Taxonomy" id="490573"/>
    <lineage>
        <taxon>Bacteria</taxon>
        <taxon>Bacillati</taxon>
        <taxon>Actinomycetota</taxon>
        <taxon>Thermoleophilia</taxon>
        <taxon>Solirubrobacterales</taxon>
        <taxon>Solirubrobacteraceae</taxon>
        <taxon>Solirubrobacter</taxon>
    </lineage>
</organism>
<evidence type="ECO:0000256" key="5">
    <source>
        <dbReference type="ARBA" id="ARBA00022842"/>
    </source>
</evidence>
<sequence length="227" mass="24488">MLGLPDGITACLFDLDGVLTKTAVVHERAWKQTFDEFLGDRGTFEESDYNDFVDGKPREDGIRDFLASRHIDAGDDTVATLSERKNELVLKLIHDEGVEAYAGSVSYLQAARAAGLRRAVVSSSHNCEDVLRVAGLTDYLEVRVDGHVIDALGLRGKPAPDSFLEGARRLGVRPDQAVVFEDALAGVESGRAGKFGHVVGVDRVGHRAALLEHGADVVVDDLAELLP</sequence>
<protein>
    <recommendedName>
        <fullName evidence="10">Beta-phosphoglucomutase</fullName>
        <ecNumber evidence="9">5.4.2.6</ecNumber>
    </recommendedName>
</protein>
<dbReference type="PANTHER" id="PTHR46193">
    <property type="entry name" value="6-PHOSPHOGLUCONATE PHOSPHATASE"/>
    <property type="match status" value="1"/>
</dbReference>
<dbReference type="Gene3D" id="3.40.50.1000">
    <property type="entry name" value="HAD superfamily/HAD-like"/>
    <property type="match status" value="1"/>
</dbReference>
<dbReference type="NCBIfam" id="TIGR01509">
    <property type="entry name" value="HAD-SF-IA-v3"/>
    <property type="match status" value="1"/>
</dbReference>
<comment type="cofactor">
    <cofactor evidence="1">
        <name>Mg(2+)</name>
        <dbReference type="ChEBI" id="CHEBI:18420"/>
    </cofactor>
</comment>
<keyword evidence="5" id="KW-0460">Magnesium</keyword>
<dbReference type="AlphaFoldDB" id="A0A9X3S7S2"/>
<dbReference type="Pfam" id="PF00702">
    <property type="entry name" value="Hydrolase"/>
    <property type="match status" value="1"/>
</dbReference>
<dbReference type="Gene3D" id="1.10.150.240">
    <property type="entry name" value="Putative phosphatase, domain 2"/>
    <property type="match status" value="1"/>
</dbReference>
<dbReference type="InterPro" id="IPR036412">
    <property type="entry name" value="HAD-like_sf"/>
</dbReference>
<evidence type="ECO:0000256" key="4">
    <source>
        <dbReference type="ARBA" id="ARBA00022723"/>
    </source>
</evidence>
<keyword evidence="4" id="KW-0479">Metal-binding</keyword>
<keyword evidence="7" id="KW-0119">Carbohydrate metabolism</keyword>
<keyword evidence="6" id="KW-0413">Isomerase</keyword>
<evidence type="ECO:0000313" key="12">
    <source>
        <dbReference type="Proteomes" id="UP001149140"/>
    </source>
</evidence>
<comment type="catalytic activity">
    <reaction evidence="8">
        <text>beta-D-glucose 1-phosphate = beta-D-glucose 6-phosphate</text>
        <dbReference type="Rhea" id="RHEA:20113"/>
        <dbReference type="ChEBI" id="CHEBI:57684"/>
        <dbReference type="ChEBI" id="CHEBI:58247"/>
        <dbReference type="EC" id="5.4.2.6"/>
    </reaction>
</comment>
<name>A0A9X3S7S2_9ACTN</name>
<dbReference type="InterPro" id="IPR006439">
    <property type="entry name" value="HAD-SF_hydro_IA"/>
</dbReference>
<evidence type="ECO:0000313" key="11">
    <source>
        <dbReference type="EMBL" id="MDA0163678.1"/>
    </source>
</evidence>
<evidence type="ECO:0000256" key="7">
    <source>
        <dbReference type="ARBA" id="ARBA00023277"/>
    </source>
</evidence>
<evidence type="ECO:0000256" key="1">
    <source>
        <dbReference type="ARBA" id="ARBA00001946"/>
    </source>
</evidence>
<dbReference type="PANTHER" id="PTHR46193:SF18">
    <property type="entry name" value="HEXITOL PHOSPHATASE B"/>
    <property type="match status" value="1"/>
</dbReference>
<proteinExistence type="inferred from homology"/>
<evidence type="ECO:0000256" key="2">
    <source>
        <dbReference type="ARBA" id="ARBA00006171"/>
    </source>
</evidence>
<dbReference type="GO" id="GO:0008801">
    <property type="term" value="F:beta-phosphoglucomutase activity"/>
    <property type="evidence" value="ECO:0007669"/>
    <property type="project" value="UniProtKB-EC"/>
</dbReference>
<dbReference type="GO" id="GO:0016787">
    <property type="term" value="F:hydrolase activity"/>
    <property type="evidence" value="ECO:0007669"/>
    <property type="project" value="UniProtKB-KW"/>
</dbReference>
<evidence type="ECO:0000256" key="6">
    <source>
        <dbReference type="ARBA" id="ARBA00023235"/>
    </source>
</evidence>
<dbReference type="InterPro" id="IPR051600">
    <property type="entry name" value="Beta-PGM-like"/>
</dbReference>
<dbReference type="NCBIfam" id="TIGR02009">
    <property type="entry name" value="PGMB-YQAB-SF"/>
    <property type="match status" value="1"/>
</dbReference>
<evidence type="ECO:0000256" key="10">
    <source>
        <dbReference type="ARBA" id="ARBA00044991"/>
    </source>
</evidence>